<gene>
    <name evidence="3" type="ORF">FB45DRAFT_947412</name>
    <name evidence="2" type="ORF">FB45DRAFT_954554</name>
</gene>
<accession>A0AAD7B2E4</accession>
<dbReference type="EMBL" id="JARKIF010000047">
    <property type="protein sequence ID" value="KAJ7607976.1"/>
    <property type="molecule type" value="Genomic_DNA"/>
</dbReference>
<evidence type="ECO:0000313" key="4">
    <source>
        <dbReference type="Proteomes" id="UP001221142"/>
    </source>
</evidence>
<comment type="caution">
    <text evidence="3">The sequence shown here is derived from an EMBL/GenBank/DDBJ whole genome shotgun (WGS) entry which is preliminary data.</text>
</comment>
<organism evidence="3 4">
    <name type="scientific">Roridomyces roridus</name>
    <dbReference type="NCBI Taxonomy" id="1738132"/>
    <lineage>
        <taxon>Eukaryota</taxon>
        <taxon>Fungi</taxon>
        <taxon>Dikarya</taxon>
        <taxon>Basidiomycota</taxon>
        <taxon>Agaricomycotina</taxon>
        <taxon>Agaricomycetes</taxon>
        <taxon>Agaricomycetidae</taxon>
        <taxon>Agaricales</taxon>
        <taxon>Marasmiineae</taxon>
        <taxon>Mycenaceae</taxon>
        <taxon>Roridomyces</taxon>
    </lineage>
</organism>
<evidence type="ECO:0000313" key="3">
    <source>
        <dbReference type="EMBL" id="KAJ7607976.1"/>
    </source>
</evidence>
<evidence type="ECO:0000313" key="2">
    <source>
        <dbReference type="EMBL" id="KAJ7605028.1"/>
    </source>
</evidence>
<sequence>MAVHTIRTTSTLYACGTLRDGKWFSLKGRRKIEEYRRATEKRLKETRQALDSTRRKDDPPPRNAAFRLQMEDLTEAYIRCCTQQTLAADRRAGEQFPAEDEEEYTVYSIKVVDMSHTRDVDVIMNRKDAIAPALVVEGLIPSAPYRPNFAVALRVLEAFREIRVQNPVSEVREYVKTLCNRHGIEFSQTLYTRFSKAYDLYLEIHEHADKRMEELEDEMSASEN</sequence>
<dbReference type="AlphaFoldDB" id="A0AAD7B2E4"/>
<protein>
    <submittedName>
        <fullName evidence="3">Uncharacterized protein</fullName>
    </submittedName>
</protein>
<reference evidence="3" key="1">
    <citation type="submission" date="2023-03" db="EMBL/GenBank/DDBJ databases">
        <title>Massive genome expansion in bonnet fungi (Mycena s.s.) driven by repeated elements and novel gene families across ecological guilds.</title>
        <authorList>
            <consortium name="Lawrence Berkeley National Laboratory"/>
            <person name="Harder C.B."/>
            <person name="Miyauchi S."/>
            <person name="Viragh M."/>
            <person name="Kuo A."/>
            <person name="Thoen E."/>
            <person name="Andreopoulos B."/>
            <person name="Lu D."/>
            <person name="Skrede I."/>
            <person name="Drula E."/>
            <person name="Henrissat B."/>
            <person name="Morin E."/>
            <person name="Kohler A."/>
            <person name="Barry K."/>
            <person name="LaButti K."/>
            <person name="Morin E."/>
            <person name="Salamov A."/>
            <person name="Lipzen A."/>
            <person name="Mereny Z."/>
            <person name="Hegedus B."/>
            <person name="Baldrian P."/>
            <person name="Stursova M."/>
            <person name="Weitz H."/>
            <person name="Taylor A."/>
            <person name="Grigoriev I.V."/>
            <person name="Nagy L.G."/>
            <person name="Martin F."/>
            <person name="Kauserud H."/>
        </authorList>
    </citation>
    <scope>NUCLEOTIDE SEQUENCE</scope>
    <source>
        <strain evidence="3">9284</strain>
    </source>
</reference>
<feature type="compositionally biased region" description="Basic and acidic residues" evidence="1">
    <location>
        <begin position="43"/>
        <end position="60"/>
    </location>
</feature>
<dbReference type="EMBL" id="JARKIF010000084">
    <property type="protein sequence ID" value="KAJ7605028.1"/>
    <property type="molecule type" value="Genomic_DNA"/>
</dbReference>
<name>A0AAD7B2E4_9AGAR</name>
<evidence type="ECO:0000256" key="1">
    <source>
        <dbReference type="SAM" id="MobiDB-lite"/>
    </source>
</evidence>
<feature type="region of interest" description="Disordered" evidence="1">
    <location>
        <begin position="43"/>
        <end position="63"/>
    </location>
</feature>
<keyword evidence="4" id="KW-1185">Reference proteome</keyword>
<dbReference type="Proteomes" id="UP001221142">
    <property type="component" value="Unassembled WGS sequence"/>
</dbReference>
<proteinExistence type="predicted"/>